<protein>
    <submittedName>
        <fullName evidence="9">Undecaprenyl/decaprenyl-phosphate alpha-N-acetylglucosaminyl 1-phosphate transferase</fullName>
    </submittedName>
</protein>
<keyword evidence="2" id="KW-1003">Cell membrane</keyword>
<evidence type="ECO:0000256" key="5">
    <source>
        <dbReference type="ARBA" id="ARBA00022989"/>
    </source>
</evidence>
<keyword evidence="6 8" id="KW-0472">Membrane</keyword>
<dbReference type="EMBL" id="SRHY01000047">
    <property type="protein sequence ID" value="TFJ91576.1"/>
    <property type="molecule type" value="Genomic_DNA"/>
</dbReference>
<evidence type="ECO:0000256" key="4">
    <source>
        <dbReference type="ARBA" id="ARBA00022692"/>
    </source>
</evidence>
<dbReference type="GO" id="GO:0044038">
    <property type="term" value="P:cell wall macromolecule biosynthetic process"/>
    <property type="evidence" value="ECO:0007669"/>
    <property type="project" value="TreeGrafter"/>
</dbReference>
<evidence type="ECO:0000313" key="10">
    <source>
        <dbReference type="Proteomes" id="UP000298484"/>
    </source>
</evidence>
<gene>
    <name evidence="9" type="ORF">E4U82_16975</name>
</gene>
<keyword evidence="10" id="KW-1185">Reference proteome</keyword>
<dbReference type="OrthoDB" id="9783652at2"/>
<dbReference type="GO" id="GO:0046872">
    <property type="term" value="F:metal ion binding"/>
    <property type="evidence" value="ECO:0007669"/>
    <property type="project" value="UniProtKB-KW"/>
</dbReference>
<feature type="transmembrane region" description="Helical" evidence="8">
    <location>
        <begin position="215"/>
        <end position="231"/>
    </location>
</feature>
<keyword evidence="7" id="KW-0460">Magnesium</keyword>
<dbReference type="CDD" id="cd06853">
    <property type="entry name" value="GT_WecA_like"/>
    <property type="match status" value="1"/>
</dbReference>
<feature type="transmembrane region" description="Helical" evidence="8">
    <location>
        <begin position="125"/>
        <end position="145"/>
    </location>
</feature>
<sequence>MLHYTDLAIAFSIALMATFLLTYPVKKLSIKIKAVDLPNYRKIHKAVTPRLGGLAIFAGVFLGGLYLHPHHQHLPEIILGAIVILITGALDDRFSIRPVIKLTGQLIAASFLISSGLIIERVTLPVIGMVDLGFASVLITVLWIVGITNAINLIDGLDGLATGVTTIALTSMFVMAMIDSQVLAAYLCIVLIGANLGFLYHNFYPAKIYMGDTGSNFLGYMIAVVSIVGLFKNIALFSFIIPVIVLAVPIFDTLFAIGRRAYNKEPIMMPDSKHIHYQLIRAGFSHRKTVLIIYGFSTLFGVMAILFSYASLTTALLVTFLVLLLLHIFAEMGGLVMGGKKPVMDSVGRLFRKRERER</sequence>
<evidence type="ECO:0000256" key="2">
    <source>
        <dbReference type="ARBA" id="ARBA00022475"/>
    </source>
</evidence>
<dbReference type="InterPro" id="IPR000715">
    <property type="entry name" value="Glycosyl_transferase_4"/>
</dbReference>
<evidence type="ECO:0000256" key="7">
    <source>
        <dbReference type="PIRSR" id="PIRSR600715-1"/>
    </source>
</evidence>
<keyword evidence="3 9" id="KW-0808">Transferase</keyword>
<reference evidence="9 10" key="1">
    <citation type="submission" date="2019-03" db="EMBL/GenBank/DDBJ databases">
        <title>Genome sequence of Lentibacillus salicampi ATCC BAA-719.</title>
        <authorList>
            <person name="Maclea K.S."/>
            <person name="Simoes Junior M."/>
        </authorList>
    </citation>
    <scope>NUCLEOTIDE SEQUENCE [LARGE SCALE GENOMIC DNA]</scope>
    <source>
        <strain evidence="9 10">ATCC BAA-719</strain>
    </source>
</reference>
<evidence type="ECO:0000256" key="8">
    <source>
        <dbReference type="SAM" id="Phobius"/>
    </source>
</evidence>
<accession>A0A4Y9A772</accession>
<dbReference type="AlphaFoldDB" id="A0A4Y9A772"/>
<feature type="binding site" evidence="7">
    <location>
        <position position="152"/>
    </location>
    <ligand>
        <name>Mg(2+)</name>
        <dbReference type="ChEBI" id="CHEBI:18420"/>
    </ligand>
</feature>
<dbReference type="InterPro" id="IPR018480">
    <property type="entry name" value="PNAcMuramoyl-5peptid_Trfase_CS"/>
</dbReference>
<feature type="transmembrane region" description="Helical" evidence="8">
    <location>
        <begin position="157"/>
        <end position="178"/>
    </location>
</feature>
<dbReference type="PANTHER" id="PTHR22926">
    <property type="entry name" value="PHOSPHO-N-ACETYLMURAMOYL-PENTAPEPTIDE-TRANSFERASE"/>
    <property type="match status" value="1"/>
</dbReference>
<evidence type="ECO:0000256" key="3">
    <source>
        <dbReference type="ARBA" id="ARBA00022679"/>
    </source>
</evidence>
<feature type="transmembrane region" description="Helical" evidence="8">
    <location>
        <begin position="237"/>
        <end position="258"/>
    </location>
</feature>
<keyword evidence="7" id="KW-0479">Metal-binding</keyword>
<feature type="transmembrane region" description="Helical" evidence="8">
    <location>
        <begin position="102"/>
        <end position="119"/>
    </location>
</feature>
<feature type="transmembrane region" description="Helical" evidence="8">
    <location>
        <begin position="73"/>
        <end position="90"/>
    </location>
</feature>
<dbReference type="GO" id="GO:0009103">
    <property type="term" value="P:lipopolysaccharide biosynthetic process"/>
    <property type="evidence" value="ECO:0007669"/>
    <property type="project" value="TreeGrafter"/>
</dbReference>
<name>A0A4Y9A772_9BACI</name>
<dbReference type="GO" id="GO:0016780">
    <property type="term" value="F:phosphotransferase activity, for other substituted phosphate groups"/>
    <property type="evidence" value="ECO:0007669"/>
    <property type="project" value="InterPro"/>
</dbReference>
<dbReference type="Proteomes" id="UP000298484">
    <property type="component" value="Unassembled WGS sequence"/>
</dbReference>
<keyword evidence="5 8" id="KW-1133">Transmembrane helix</keyword>
<feature type="transmembrane region" description="Helical" evidence="8">
    <location>
        <begin position="291"/>
        <end position="310"/>
    </location>
</feature>
<comment type="caution">
    <text evidence="9">The sequence shown here is derived from an EMBL/GenBank/DDBJ whole genome shotgun (WGS) entry which is preliminary data.</text>
</comment>
<dbReference type="GO" id="GO:0005886">
    <property type="term" value="C:plasma membrane"/>
    <property type="evidence" value="ECO:0007669"/>
    <property type="project" value="UniProtKB-SubCell"/>
</dbReference>
<feature type="binding site" evidence="7">
    <location>
        <position position="212"/>
    </location>
    <ligand>
        <name>Mg(2+)</name>
        <dbReference type="ChEBI" id="CHEBI:18420"/>
    </ligand>
</feature>
<feature type="transmembrane region" description="Helical" evidence="8">
    <location>
        <begin position="6"/>
        <end position="25"/>
    </location>
</feature>
<comment type="cofactor">
    <cofactor evidence="7">
        <name>Mg(2+)</name>
        <dbReference type="ChEBI" id="CHEBI:18420"/>
    </cofactor>
</comment>
<feature type="transmembrane region" description="Helical" evidence="8">
    <location>
        <begin position="184"/>
        <end position="203"/>
    </location>
</feature>
<dbReference type="Pfam" id="PF00953">
    <property type="entry name" value="Glycos_transf_4"/>
    <property type="match status" value="1"/>
</dbReference>
<comment type="subcellular location">
    <subcellularLocation>
        <location evidence="1">Cell membrane</location>
        <topology evidence="1">Multi-pass membrane protein</topology>
    </subcellularLocation>
</comment>
<evidence type="ECO:0000313" key="9">
    <source>
        <dbReference type="EMBL" id="TFJ91576.1"/>
    </source>
</evidence>
<keyword evidence="4 8" id="KW-0812">Transmembrane</keyword>
<feature type="transmembrane region" description="Helical" evidence="8">
    <location>
        <begin position="316"/>
        <end position="336"/>
    </location>
</feature>
<dbReference type="PROSITE" id="PS01348">
    <property type="entry name" value="MRAY_2"/>
    <property type="match status" value="1"/>
</dbReference>
<organism evidence="9 10">
    <name type="scientific">Lentibacillus salicampi</name>
    <dbReference type="NCBI Taxonomy" id="175306"/>
    <lineage>
        <taxon>Bacteria</taxon>
        <taxon>Bacillati</taxon>
        <taxon>Bacillota</taxon>
        <taxon>Bacilli</taxon>
        <taxon>Bacillales</taxon>
        <taxon>Bacillaceae</taxon>
        <taxon>Lentibacillus</taxon>
    </lineage>
</organism>
<evidence type="ECO:0000256" key="1">
    <source>
        <dbReference type="ARBA" id="ARBA00004651"/>
    </source>
</evidence>
<dbReference type="PANTHER" id="PTHR22926:SF3">
    <property type="entry name" value="UNDECAPRENYL-PHOSPHATE ALPHA-N-ACETYLGLUCOSAMINYL 1-PHOSPHATE TRANSFERASE"/>
    <property type="match status" value="1"/>
</dbReference>
<proteinExistence type="predicted"/>
<evidence type="ECO:0000256" key="6">
    <source>
        <dbReference type="ARBA" id="ARBA00023136"/>
    </source>
</evidence>
<dbReference type="GO" id="GO:0071555">
    <property type="term" value="P:cell wall organization"/>
    <property type="evidence" value="ECO:0007669"/>
    <property type="project" value="TreeGrafter"/>
</dbReference>
<feature type="transmembrane region" description="Helical" evidence="8">
    <location>
        <begin position="46"/>
        <end position="67"/>
    </location>
</feature>
<dbReference type="RefSeq" id="WP_135111366.1">
    <property type="nucleotide sequence ID" value="NZ_SRHY01000047.1"/>
</dbReference>